<protein>
    <submittedName>
        <fullName evidence="11">Undecaprenyl-phosphate galactose phosphotransferase, WbaP/exopolysaccharide biosynthesis polyprenyl glycosylphosphotransferase</fullName>
    </submittedName>
</protein>
<dbReference type="InterPro" id="IPR003362">
    <property type="entry name" value="Bact_transf"/>
</dbReference>
<name>A0A1H3FFK0_9BACT</name>
<evidence type="ECO:0000313" key="12">
    <source>
        <dbReference type="Proteomes" id="UP000199266"/>
    </source>
</evidence>
<evidence type="ECO:0000313" key="11">
    <source>
        <dbReference type="EMBL" id="SDX89893.1"/>
    </source>
</evidence>
<dbReference type="InterPro" id="IPR017475">
    <property type="entry name" value="EPS_sugar_tfrase"/>
</dbReference>
<dbReference type="Gene3D" id="3.40.50.720">
    <property type="entry name" value="NAD(P)-binding Rossmann-like Domain"/>
    <property type="match status" value="1"/>
</dbReference>
<keyword evidence="5 11" id="KW-0808">Transferase</keyword>
<dbReference type="AlphaFoldDB" id="A0A1H3FFK0"/>
<dbReference type="GO" id="GO:0016780">
    <property type="term" value="F:phosphotransferase activity, for other substituted phosphate groups"/>
    <property type="evidence" value="ECO:0007669"/>
    <property type="project" value="TreeGrafter"/>
</dbReference>
<dbReference type="Pfam" id="PF13727">
    <property type="entry name" value="CoA_binding_3"/>
    <property type="match status" value="1"/>
</dbReference>
<dbReference type="NCBIfam" id="TIGR03025">
    <property type="entry name" value="EPS_sugtrans"/>
    <property type="match status" value="1"/>
</dbReference>
<organism evidence="11 12">
    <name type="scientific">Acetomicrobium thermoterrenum DSM 13490</name>
    <dbReference type="NCBI Taxonomy" id="1120987"/>
    <lineage>
        <taxon>Bacteria</taxon>
        <taxon>Thermotogati</taxon>
        <taxon>Synergistota</taxon>
        <taxon>Synergistia</taxon>
        <taxon>Synergistales</taxon>
        <taxon>Acetomicrobiaceae</taxon>
        <taxon>Acetomicrobium</taxon>
    </lineage>
</organism>
<dbReference type="InterPro" id="IPR036291">
    <property type="entry name" value="NAD(P)-bd_dom_sf"/>
</dbReference>
<feature type="transmembrane region" description="Helical" evidence="9">
    <location>
        <begin position="69"/>
        <end position="90"/>
    </location>
</feature>
<dbReference type="NCBIfam" id="TIGR03022">
    <property type="entry name" value="WbaP_sugtrans"/>
    <property type="match status" value="1"/>
</dbReference>
<evidence type="ECO:0000256" key="2">
    <source>
        <dbReference type="ARBA" id="ARBA00004236"/>
    </source>
</evidence>
<keyword evidence="8 9" id="KW-0472">Membrane</keyword>
<proteinExistence type="inferred from homology"/>
<feature type="domain" description="Bacterial sugar transferase" evidence="10">
    <location>
        <begin position="294"/>
        <end position="485"/>
    </location>
</feature>
<dbReference type="SUPFAM" id="SSF51735">
    <property type="entry name" value="NAD(P)-binding Rossmann-fold domains"/>
    <property type="match status" value="1"/>
</dbReference>
<keyword evidence="7 9" id="KW-1133">Transmembrane helix</keyword>
<evidence type="ECO:0000256" key="4">
    <source>
        <dbReference type="ARBA" id="ARBA00022475"/>
    </source>
</evidence>
<comment type="similarity">
    <text evidence="3">Belongs to the bacterial sugar transferase family.</text>
</comment>
<dbReference type="PANTHER" id="PTHR30576">
    <property type="entry name" value="COLANIC BIOSYNTHESIS UDP-GLUCOSE LIPID CARRIER TRANSFERASE"/>
    <property type="match status" value="1"/>
</dbReference>
<dbReference type="GO" id="GO:0000271">
    <property type="term" value="P:polysaccharide biosynthetic process"/>
    <property type="evidence" value="ECO:0007669"/>
    <property type="project" value="InterPro"/>
</dbReference>
<dbReference type="Pfam" id="PF02397">
    <property type="entry name" value="Bac_transf"/>
    <property type="match status" value="1"/>
</dbReference>
<evidence type="ECO:0000256" key="6">
    <source>
        <dbReference type="ARBA" id="ARBA00022692"/>
    </source>
</evidence>
<feature type="transmembrane region" description="Helical" evidence="9">
    <location>
        <begin position="125"/>
        <end position="149"/>
    </location>
</feature>
<evidence type="ECO:0000256" key="9">
    <source>
        <dbReference type="SAM" id="Phobius"/>
    </source>
</evidence>
<dbReference type="GO" id="GO:0005886">
    <property type="term" value="C:plasma membrane"/>
    <property type="evidence" value="ECO:0007669"/>
    <property type="project" value="UniProtKB-SubCell"/>
</dbReference>
<keyword evidence="6 9" id="KW-0812">Transmembrane</keyword>
<keyword evidence="12" id="KW-1185">Reference proteome</keyword>
<evidence type="ECO:0000256" key="5">
    <source>
        <dbReference type="ARBA" id="ARBA00022679"/>
    </source>
</evidence>
<gene>
    <name evidence="11" type="ORF">SAMN03080603_01069</name>
</gene>
<evidence type="ECO:0000259" key="10">
    <source>
        <dbReference type="Pfam" id="PF02397"/>
    </source>
</evidence>
<evidence type="ECO:0000256" key="8">
    <source>
        <dbReference type="ARBA" id="ARBA00023136"/>
    </source>
</evidence>
<evidence type="ECO:0000256" key="3">
    <source>
        <dbReference type="ARBA" id="ARBA00006464"/>
    </source>
</evidence>
<dbReference type="InterPro" id="IPR017472">
    <property type="entry name" value="Undecaprenyl-P_galact_Ptfrase"/>
</dbReference>
<keyword evidence="4" id="KW-1003">Cell membrane</keyword>
<feature type="transmembrane region" description="Helical" evidence="9">
    <location>
        <begin position="25"/>
        <end position="49"/>
    </location>
</feature>
<evidence type="ECO:0000256" key="7">
    <source>
        <dbReference type="ARBA" id="ARBA00022989"/>
    </source>
</evidence>
<evidence type="ECO:0000256" key="1">
    <source>
        <dbReference type="ARBA" id="ARBA00004141"/>
    </source>
</evidence>
<dbReference type="PANTHER" id="PTHR30576:SF4">
    <property type="entry name" value="UNDECAPRENYL-PHOSPHATE GALACTOSE PHOSPHOTRANSFERASE"/>
    <property type="match status" value="1"/>
</dbReference>
<comment type="subcellular location">
    <subcellularLocation>
        <location evidence="2">Cell membrane</location>
    </subcellularLocation>
    <subcellularLocation>
        <location evidence="1">Membrane</location>
        <topology evidence="1">Multi-pass membrane protein</topology>
    </subcellularLocation>
</comment>
<reference evidence="12" key="1">
    <citation type="submission" date="2016-10" db="EMBL/GenBank/DDBJ databases">
        <authorList>
            <person name="Varghese N."/>
            <person name="Submissions S."/>
        </authorList>
    </citation>
    <scope>NUCLEOTIDE SEQUENCE [LARGE SCALE GENOMIC DNA]</scope>
    <source>
        <strain evidence="12">DSM 13490</strain>
    </source>
</reference>
<accession>A0A1H3FFK0</accession>
<feature type="transmembrane region" description="Helical" evidence="9">
    <location>
        <begin position="102"/>
        <end position="119"/>
    </location>
</feature>
<feature type="transmembrane region" description="Helical" evidence="9">
    <location>
        <begin position="295"/>
        <end position="320"/>
    </location>
</feature>
<sequence length="491" mass="55564">MLQDVDIEAIADYKISDKMSLAESWIMSGFYCLSDLAAIFFAVLLAYFLRKWAPEFILPPSALVTRAYIELWPAIFLFALAYLVSGLYPGVGITAVEELRRTCIATSMVFTILSVWIFLSRVGFIYSRAIFFIAWVLALLFVPLARAVVRYLFGDKSWWGVSAVVMGAAKTGAEIVKILKNTKALGIKPMAILDDDVEKHGKYIEGVTVMGSLELAPHLAKQCNIRWAIMAMPGLDRERLLQVWEENASYFHHVIYIPDLFGFASLGVLPRDFGGILGLEVRQQLLRLGPKIAKAIVDAIVAAVALVVSALLIPFIALFIKLDSKGPVFYRQTRYGKDGKPFKAWKFRTMVENADVVLKEYLARHPELKEEWDRDQKLRDDPRVTRVGKFLRKTSLDELPQIFNVIKGEMSVVGPRPIVQNEIEKYGKYYSLYTKVKPGITGLWQVSGRNDVSYEERVALDAYYVRNWSVWLDLYILARTVPVALFGKGAY</sequence>
<dbReference type="EMBL" id="FNPD01000005">
    <property type="protein sequence ID" value="SDX89893.1"/>
    <property type="molecule type" value="Genomic_DNA"/>
</dbReference>
<dbReference type="Proteomes" id="UP000199266">
    <property type="component" value="Unassembled WGS sequence"/>
</dbReference>